<dbReference type="PANTHER" id="PTHR43794:SF11">
    <property type="entry name" value="AMIDOHYDROLASE-RELATED DOMAIN-CONTAINING PROTEIN"/>
    <property type="match status" value="1"/>
</dbReference>
<dbReference type="Gene3D" id="3.20.20.140">
    <property type="entry name" value="Metal-dependent hydrolases"/>
    <property type="match status" value="1"/>
</dbReference>
<dbReference type="NCBIfam" id="NF006056">
    <property type="entry name" value="PRK08204.1"/>
    <property type="match status" value="1"/>
</dbReference>
<gene>
    <name evidence="4" type="primary">atzA_1</name>
    <name evidence="4" type="ORF">LMG28138_00943</name>
</gene>
<protein>
    <submittedName>
        <fullName evidence="4">Atrazine chlorohydrolase</fullName>
        <ecNumber evidence="4">3.8.1.8</ecNumber>
    </submittedName>
</protein>
<name>A0A6S7C371_9BURK</name>
<keyword evidence="2 4" id="KW-0378">Hydrolase</keyword>
<dbReference type="InterPro" id="IPR032466">
    <property type="entry name" value="Metal_Hydrolase"/>
</dbReference>
<keyword evidence="5" id="KW-1185">Reference proteome</keyword>
<dbReference type="PANTHER" id="PTHR43794">
    <property type="entry name" value="AMINOHYDROLASE SSNA-RELATED"/>
    <property type="match status" value="1"/>
</dbReference>
<dbReference type="InterPro" id="IPR011059">
    <property type="entry name" value="Metal-dep_hydrolase_composite"/>
</dbReference>
<feature type="domain" description="Amidohydrolase-related" evidence="3">
    <location>
        <begin position="57"/>
        <end position="416"/>
    </location>
</feature>
<evidence type="ECO:0000256" key="2">
    <source>
        <dbReference type="ARBA" id="ARBA00022801"/>
    </source>
</evidence>
<sequence length="465" mass="50399">MESKKILIKNGTLITMDPKLGELMSGDLLIVDGRIVDVAHSIPPVDGAETIDASNFLVLPGLVDTHRHTWQSLFRNIASDWSLSHYFTGLHGTISELYTAQDTYAGNLLGTLEALNSGITTMLDWCHNLNSPEHTDAAVDAHFKAGARVVFGHGGGHQHYQVVSHEDHPVEDVRRLRKGRLSSDDGLVTLCLAARGNQFATMDVTVRDWQLAEELDLRISCHFGDGEWGRNRPIAALAEKGMLHNRLTCVHCNSLADDELQMMADAGCTASVAPDIELQMGHGWPATGRLIKAGIKPSLSIDVCSSNGGHLFGTMRAALGTQRGFDNEAARNEGKACVDEMETTCRDVLEFATIRGAEACGLGSKVGSLTPGKLADVILVRTDTFEMIPMNNPIAQFVYNGHPGLVDSVIVNGKFVKRDGKLVGVSFDEIRELAYRSRDGIVSRAKGKNGLKLGGSWLPKPYHAA</sequence>
<evidence type="ECO:0000256" key="1">
    <source>
        <dbReference type="ARBA" id="ARBA00006745"/>
    </source>
</evidence>
<dbReference type="Proteomes" id="UP000494115">
    <property type="component" value="Unassembled WGS sequence"/>
</dbReference>
<dbReference type="InterPro" id="IPR006680">
    <property type="entry name" value="Amidohydro-rel"/>
</dbReference>
<dbReference type="GO" id="GO:0018788">
    <property type="term" value="F:atrazine chlorohydrolase activity"/>
    <property type="evidence" value="ECO:0007669"/>
    <property type="project" value="UniProtKB-EC"/>
</dbReference>
<dbReference type="RefSeq" id="WP_217478358.1">
    <property type="nucleotide sequence ID" value="NZ_CADIKM010000003.1"/>
</dbReference>
<dbReference type="Gene3D" id="2.30.40.10">
    <property type="entry name" value="Urease, subunit C, domain 1"/>
    <property type="match status" value="1"/>
</dbReference>
<dbReference type="SUPFAM" id="SSF51556">
    <property type="entry name" value="Metallo-dependent hydrolases"/>
    <property type="match status" value="1"/>
</dbReference>
<accession>A0A6S7C371</accession>
<evidence type="ECO:0000313" key="4">
    <source>
        <dbReference type="EMBL" id="CAB3779972.1"/>
    </source>
</evidence>
<proteinExistence type="inferred from homology"/>
<evidence type="ECO:0000313" key="5">
    <source>
        <dbReference type="Proteomes" id="UP000494115"/>
    </source>
</evidence>
<dbReference type="GO" id="GO:0016810">
    <property type="term" value="F:hydrolase activity, acting on carbon-nitrogen (but not peptide) bonds"/>
    <property type="evidence" value="ECO:0007669"/>
    <property type="project" value="InterPro"/>
</dbReference>
<dbReference type="AlphaFoldDB" id="A0A6S7C371"/>
<comment type="similarity">
    <text evidence="1">Belongs to the metallo-dependent hydrolases superfamily. ATZ/TRZ family.</text>
</comment>
<evidence type="ECO:0000259" key="3">
    <source>
        <dbReference type="Pfam" id="PF01979"/>
    </source>
</evidence>
<dbReference type="SUPFAM" id="SSF51338">
    <property type="entry name" value="Composite domain of metallo-dependent hydrolases"/>
    <property type="match status" value="1"/>
</dbReference>
<dbReference type="EC" id="3.8.1.8" evidence="4"/>
<dbReference type="Pfam" id="PF01979">
    <property type="entry name" value="Amidohydro_1"/>
    <property type="match status" value="1"/>
</dbReference>
<dbReference type="InterPro" id="IPR050287">
    <property type="entry name" value="MTA/SAH_deaminase"/>
</dbReference>
<reference evidence="4 5" key="1">
    <citation type="submission" date="2020-04" db="EMBL/GenBank/DDBJ databases">
        <authorList>
            <person name="De Canck E."/>
        </authorList>
    </citation>
    <scope>NUCLEOTIDE SEQUENCE [LARGE SCALE GENOMIC DNA]</scope>
    <source>
        <strain evidence="4 5">LMG 28138</strain>
    </source>
</reference>
<organism evidence="4 5">
    <name type="scientific">Pararobbsia alpina</name>
    <dbReference type="NCBI Taxonomy" id="621374"/>
    <lineage>
        <taxon>Bacteria</taxon>
        <taxon>Pseudomonadati</taxon>
        <taxon>Pseudomonadota</taxon>
        <taxon>Betaproteobacteria</taxon>
        <taxon>Burkholderiales</taxon>
        <taxon>Burkholderiaceae</taxon>
        <taxon>Pararobbsia</taxon>
    </lineage>
</organism>
<dbReference type="EMBL" id="CADIKM010000003">
    <property type="protein sequence ID" value="CAB3779972.1"/>
    <property type="molecule type" value="Genomic_DNA"/>
</dbReference>